<dbReference type="AlphaFoldDB" id="W0QC25"/>
<comment type="similarity">
    <text evidence="1 3">Belongs to the RelE toxin family.</text>
</comment>
<dbReference type="HOGENOM" id="CLU_147162_3_1_6"/>
<dbReference type="Gene3D" id="3.30.2310.20">
    <property type="entry name" value="RelE-like"/>
    <property type="match status" value="1"/>
</dbReference>
<dbReference type="RefSeq" id="WP_025218128.1">
    <property type="nucleotide sequence ID" value="NZ_CP006943.1"/>
</dbReference>
<organism evidence="4 5">
    <name type="scientific">Mannheimia varigena USDA-ARS-USMARC-1296</name>
    <dbReference type="NCBI Taxonomy" id="1433287"/>
    <lineage>
        <taxon>Bacteria</taxon>
        <taxon>Pseudomonadati</taxon>
        <taxon>Pseudomonadota</taxon>
        <taxon>Gammaproteobacteria</taxon>
        <taxon>Pasteurellales</taxon>
        <taxon>Pasteurellaceae</taxon>
        <taxon>Mannheimia</taxon>
    </lineage>
</organism>
<dbReference type="KEGG" id="mvi:X808_19290"/>
<dbReference type="PATRIC" id="fig|1433287.3.peg.1924"/>
<accession>W0QC25</accession>
<dbReference type="Proteomes" id="UP000066995">
    <property type="component" value="Chromosome"/>
</dbReference>
<dbReference type="PANTHER" id="PTHR33755">
    <property type="entry name" value="TOXIN PARE1-RELATED"/>
    <property type="match status" value="1"/>
</dbReference>
<proteinExistence type="inferred from homology"/>
<dbReference type="InterPro" id="IPR051803">
    <property type="entry name" value="TA_system_RelE-like_toxin"/>
</dbReference>
<dbReference type="InterPro" id="IPR035093">
    <property type="entry name" value="RelE/ParE_toxin_dom_sf"/>
</dbReference>
<dbReference type="Pfam" id="PF05016">
    <property type="entry name" value="ParE_toxin"/>
    <property type="match status" value="1"/>
</dbReference>
<dbReference type="PANTHER" id="PTHR33755:SF9">
    <property type="entry name" value="TOXIN PARE1"/>
    <property type="match status" value="1"/>
</dbReference>
<evidence type="ECO:0000313" key="5">
    <source>
        <dbReference type="Proteomes" id="UP000066995"/>
    </source>
</evidence>
<evidence type="ECO:0000256" key="1">
    <source>
        <dbReference type="ARBA" id="ARBA00006226"/>
    </source>
</evidence>
<dbReference type="PIRSF" id="PIRSF029218">
    <property type="entry name" value="ParE"/>
    <property type="match status" value="1"/>
</dbReference>
<dbReference type="InterPro" id="IPR028344">
    <property type="entry name" value="ParE1/4"/>
</dbReference>
<dbReference type="OrthoDB" id="516834at2"/>
<keyword evidence="5" id="KW-1185">Reference proteome</keyword>
<sequence>MYKLSVQALKDLEKLFRYSISQFGIRQTEAYFEDLKHILSLLAEFPTMGISMEHIRNGLRAHTHQSHTIYYRIKKDHIFIVRILHNQMDHKRYI</sequence>
<evidence type="ECO:0000256" key="3">
    <source>
        <dbReference type="PIRNR" id="PIRNR029218"/>
    </source>
</evidence>
<protein>
    <recommendedName>
        <fullName evidence="3">Toxin</fullName>
    </recommendedName>
</protein>
<evidence type="ECO:0000256" key="2">
    <source>
        <dbReference type="ARBA" id="ARBA00022649"/>
    </source>
</evidence>
<dbReference type="STRING" id="1433287.X808_19290"/>
<evidence type="ECO:0000313" key="4">
    <source>
        <dbReference type="EMBL" id="AHG76449.1"/>
    </source>
</evidence>
<reference evidence="4 5" key="1">
    <citation type="submission" date="2013-12" db="EMBL/GenBank/DDBJ databases">
        <title>Annotation of the Mannheimia varigena USDA-ARS-USMARC-1296 complete genome.</title>
        <authorList>
            <person name="Harhay G.P."/>
            <person name="Clawson M.L."/>
            <person name="Murray R.W."/>
            <person name="Lubbers B.V."/>
            <person name="Heaton M.P."/>
            <person name="Chitko-Mckown C.G."/>
            <person name="Harhay D.M."/>
            <person name="Smith T.P.L."/>
        </authorList>
    </citation>
    <scope>NUCLEOTIDE SEQUENCE [LARGE SCALE GENOMIC DNA]</scope>
    <source>
        <strain evidence="4 5">USDA-ARS-USMARC-1296</strain>
    </source>
</reference>
<dbReference type="InterPro" id="IPR007712">
    <property type="entry name" value="RelE/ParE_toxin"/>
</dbReference>
<name>W0QC25_9PAST</name>
<gene>
    <name evidence="4" type="ORF">X808_19290</name>
</gene>
<dbReference type="EMBL" id="CP006943">
    <property type="protein sequence ID" value="AHG76449.1"/>
    <property type="molecule type" value="Genomic_DNA"/>
</dbReference>
<keyword evidence="2" id="KW-1277">Toxin-antitoxin system</keyword>
<dbReference type="eggNOG" id="COG3668">
    <property type="taxonomic scope" value="Bacteria"/>
</dbReference>